<dbReference type="AlphaFoldDB" id="A0A4U6TX69"/>
<dbReference type="Gramene" id="TKW02377">
    <property type="protein sequence ID" value="TKW02377"/>
    <property type="gene ID" value="SEVIR_8G239450v2"/>
</dbReference>
<proteinExistence type="predicted"/>
<protein>
    <submittedName>
        <fullName evidence="2">Uncharacterized protein</fullName>
    </submittedName>
</protein>
<gene>
    <name evidence="2" type="ORF">SEVIR_8G239450v2</name>
</gene>
<accession>A0A4U6TX69</accession>
<evidence type="ECO:0000256" key="1">
    <source>
        <dbReference type="SAM" id="MobiDB-lite"/>
    </source>
</evidence>
<evidence type="ECO:0000313" key="2">
    <source>
        <dbReference type="EMBL" id="TKW02377.1"/>
    </source>
</evidence>
<name>A0A4U6TX69_SETVI</name>
<feature type="region of interest" description="Disordered" evidence="1">
    <location>
        <begin position="1"/>
        <end position="21"/>
    </location>
</feature>
<reference evidence="2" key="1">
    <citation type="submission" date="2019-03" db="EMBL/GenBank/DDBJ databases">
        <title>WGS assembly of Setaria viridis.</title>
        <authorList>
            <person name="Huang P."/>
            <person name="Jenkins J."/>
            <person name="Grimwood J."/>
            <person name="Barry K."/>
            <person name="Healey A."/>
            <person name="Mamidi S."/>
            <person name="Sreedasyam A."/>
            <person name="Shu S."/>
            <person name="Feldman M."/>
            <person name="Wu J."/>
            <person name="Yu Y."/>
            <person name="Chen C."/>
            <person name="Johnson J."/>
            <person name="Rokhsar D."/>
            <person name="Baxter I."/>
            <person name="Schmutz J."/>
            <person name="Brutnell T."/>
            <person name="Kellogg E."/>
        </authorList>
    </citation>
    <scope>NUCLEOTIDE SEQUENCE [LARGE SCALE GENOMIC DNA]</scope>
</reference>
<dbReference type="Proteomes" id="UP000298652">
    <property type="component" value="Chromosome 8"/>
</dbReference>
<organism evidence="2 3">
    <name type="scientific">Setaria viridis</name>
    <name type="common">Green bristlegrass</name>
    <name type="synonym">Setaria italica subsp. viridis</name>
    <dbReference type="NCBI Taxonomy" id="4556"/>
    <lineage>
        <taxon>Eukaryota</taxon>
        <taxon>Viridiplantae</taxon>
        <taxon>Streptophyta</taxon>
        <taxon>Embryophyta</taxon>
        <taxon>Tracheophyta</taxon>
        <taxon>Spermatophyta</taxon>
        <taxon>Magnoliopsida</taxon>
        <taxon>Liliopsida</taxon>
        <taxon>Poales</taxon>
        <taxon>Poaceae</taxon>
        <taxon>PACMAD clade</taxon>
        <taxon>Panicoideae</taxon>
        <taxon>Panicodae</taxon>
        <taxon>Paniceae</taxon>
        <taxon>Cenchrinae</taxon>
        <taxon>Setaria</taxon>
    </lineage>
</organism>
<keyword evidence="3" id="KW-1185">Reference proteome</keyword>
<dbReference type="EMBL" id="CM016559">
    <property type="protein sequence ID" value="TKW02377.1"/>
    <property type="molecule type" value="Genomic_DNA"/>
</dbReference>
<sequence>MVRAPVRAPGEEIQQDRHGAKRNRLRIRSGVDQIYCSPKAISPGADPCTPRPGPPAFEEAVPRSTPVPPRLRLRLRRPATAPIPRRRDTSGAAVELSSAHLSCWE</sequence>
<feature type="region of interest" description="Disordered" evidence="1">
    <location>
        <begin position="38"/>
        <end position="105"/>
    </location>
</feature>
<evidence type="ECO:0000313" key="3">
    <source>
        <dbReference type="Proteomes" id="UP000298652"/>
    </source>
</evidence>